<keyword evidence="1" id="KW-1133">Transmembrane helix</keyword>
<dbReference type="RefSeq" id="WP_346035073.1">
    <property type="nucleotide sequence ID" value="NZ_BAAALY010000002.1"/>
</dbReference>
<dbReference type="EMBL" id="BAAALY010000002">
    <property type="protein sequence ID" value="GAA1530503.1"/>
    <property type="molecule type" value="Genomic_DNA"/>
</dbReference>
<organism evidence="2 3">
    <name type="scientific">Brevibacterium picturae</name>
    <dbReference type="NCBI Taxonomy" id="260553"/>
    <lineage>
        <taxon>Bacteria</taxon>
        <taxon>Bacillati</taxon>
        <taxon>Actinomycetota</taxon>
        <taxon>Actinomycetes</taxon>
        <taxon>Micrococcales</taxon>
        <taxon>Brevibacteriaceae</taxon>
        <taxon>Brevibacterium</taxon>
    </lineage>
</organism>
<proteinExistence type="predicted"/>
<evidence type="ECO:0000256" key="1">
    <source>
        <dbReference type="SAM" id="Phobius"/>
    </source>
</evidence>
<dbReference type="Proteomes" id="UP001501791">
    <property type="component" value="Unassembled WGS sequence"/>
</dbReference>
<keyword evidence="3" id="KW-1185">Reference proteome</keyword>
<accession>A0ABP4LUW0</accession>
<dbReference type="InterPro" id="IPR025597">
    <property type="entry name" value="DUF4345"/>
</dbReference>
<comment type="caution">
    <text evidence="2">The sequence shown here is derived from an EMBL/GenBank/DDBJ whole genome shotgun (WGS) entry which is preliminary data.</text>
</comment>
<reference evidence="3" key="1">
    <citation type="journal article" date="2019" name="Int. J. Syst. Evol. Microbiol.">
        <title>The Global Catalogue of Microorganisms (GCM) 10K type strain sequencing project: providing services to taxonomists for standard genome sequencing and annotation.</title>
        <authorList>
            <consortium name="The Broad Institute Genomics Platform"/>
            <consortium name="The Broad Institute Genome Sequencing Center for Infectious Disease"/>
            <person name="Wu L."/>
            <person name="Ma J."/>
        </authorList>
    </citation>
    <scope>NUCLEOTIDE SEQUENCE [LARGE SCALE GENOMIC DNA]</scope>
    <source>
        <strain evidence="3">JCM 13319</strain>
    </source>
</reference>
<feature type="transmembrane region" description="Helical" evidence="1">
    <location>
        <begin position="21"/>
        <end position="42"/>
    </location>
</feature>
<evidence type="ECO:0000313" key="2">
    <source>
        <dbReference type="EMBL" id="GAA1530503.1"/>
    </source>
</evidence>
<evidence type="ECO:0000313" key="3">
    <source>
        <dbReference type="Proteomes" id="UP001501791"/>
    </source>
</evidence>
<dbReference type="Pfam" id="PF14248">
    <property type="entry name" value="DUF4345"/>
    <property type="match status" value="1"/>
</dbReference>
<name>A0ABP4LUW0_9MICO</name>
<keyword evidence="1" id="KW-0472">Membrane</keyword>
<keyword evidence="1" id="KW-0812">Transmembrane</keyword>
<sequence length="144" mass="15082">MNPLTTPNTSISMTSKVPARLIRAALVSLGAVATGTGVMVALRGTAGIPGGEPTVASNDSVLRFYAVWWAAQGPVNWRLARDPDLDQNRLRAVCAATFLGGLARLAAARTSGRPHPLFQALTASELLLPPALLILRRRMPGGGC</sequence>
<protein>
    <recommendedName>
        <fullName evidence="4">DUF4345 domain-containing protein</fullName>
    </recommendedName>
</protein>
<gene>
    <name evidence="2" type="ORF">GCM10009691_03010</name>
</gene>
<evidence type="ECO:0008006" key="4">
    <source>
        <dbReference type="Google" id="ProtNLM"/>
    </source>
</evidence>